<evidence type="ECO:0000313" key="4">
    <source>
        <dbReference type="Proteomes" id="UP000326702"/>
    </source>
</evidence>
<dbReference type="SUPFAM" id="SSF53067">
    <property type="entry name" value="Actin-like ATPase domain"/>
    <property type="match status" value="1"/>
</dbReference>
<organism evidence="3 4">
    <name type="scientific">Luteimicrobium xylanilyticum</name>
    <dbReference type="NCBI Taxonomy" id="1133546"/>
    <lineage>
        <taxon>Bacteria</taxon>
        <taxon>Bacillati</taxon>
        <taxon>Actinomycetota</taxon>
        <taxon>Actinomycetes</taxon>
        <taxon>Micrococcales</taxon>
        <taxon>Luteimicrobium</taxon>
    </lineage>
</organism>
<dbReference type="AlphaFoldDB" id="A0A5P9QEM9"/>
<gene>
    <name evidence="3" type="ORF">KDY119_03264</name>
</gene>
<dbReference type="GO" id="GO:0016301">
    <property type="term" value="F:kinase activity"/>
    <property type="evidence" value="ECO:0007669"/>
    <property type="project" value="UniProtKB-KW"/>
</dbReference>
<dbReference type="Proteomes" id="UP000326702">
    <property type="component" value="Chromosome"/>
</dbReference>
<dbReference type="EMBL" id="CP045529">
    <property type="protein sequence ID" value="QFU99729.1"/>
    <property type="molecule type" value="Genomic_DNA"/>
</dbReference>
<dbReference type="InterPro" id="IPR000835">
    <property type="entry name" value="HTH_MarR-typ"/>
</dbReference>
<dbReference type="Gene3D" id="1.10.10.10">
    <property type="entry name" value="Winged helix-like DNA-binding domain superfamily/Winged helix DNA-binding domain"/>
    <property type="match status" value="1"/>
</dbReference>
<keyword evidence="3" id="KW-0808">Transferase</keyword>
<keyword evidence="3" id="KW-0418">Kinase</keyword>
<dbReference type="InterPro" id="IPR043129">
    <property type="entry name" value="ATPase_NBD"/>
</dbReference>
<dbReference type="OrthoDB" id="4083144at2"/>
<dbReference type="Gene3D" id="3.30.420.40">
    <property type="match status" value="2"/>
</dbReference>
<dbReference type="RefSeq" id="WP_051136327.1">
    <property type="nucleotide sequence ID" value="NZ_BAABIH010000016.1"/>
</dbReference>
<evidence type="ECO:0000256" key="1">
    <source>
        <dbReference type="ARBA" id="ARBA00006479"/>
    </source>
</evidence>
<name>A0A5P9QEM9_9MICO</name>
<dbReference type="InterPro" id="IPR036388">
    <property type="entry name" value="WH-like_DNA-bd_sf"/>
</dbReference>
<dbReference type="GO" id="GO:0003700">
    <property type="term" value="F:DNA-binding transcription factor activity"/>
    <property type="evidence" value="ECO:0007669"/>
    <property type="project" value="InterPro"/>
</dbReference>
<feature type="domain" description="HTH marR-type" evidence="2">
    <location>
        <begin position="18"/>
        <end position="66"/>
    </location>
</feature>
<dbReference type="SUPFAM" id="SSF46785">
    <property type="entry name" value="Winged helix' DNA-binding domain"/>
    <property type="match status" value="1"/>
</dbReference>
<reference evidence="3 4" key="1">
    <citation type="submission" date="2019-10" db="EMBL/GenBank/DDBJ databases">
        <title>Genome sequence of Luteimicrobium xylanilyticum HY-24.</title>
        <authorList>
            <person name="Kim D.Y."/>
            <person name="Park H.-Y."/>
        </authorList>
    </citation>
    <scope>NUCLEOTIDE SEQUENCE [LARGE SCALE GENOMIC DNA]</scope>
    <source>
        <strain evidence="3 4">HY-24</strain>
    </source>
</reference>
<dbReference type="PANTHER" id="PTHR18964">
    <property type="entry name" value="ROK (REPRESSOR, ORF, KINASE) FAMILY"/>
    <property type="match status" value="1"/>
</dbReference>
<comment type="similarity">
    <text evidence="1">Belongs to the ROK (NagC/XylR) family.</text>
</comment>
<keyword evidence="4" id="KW-1185">Reference proteome</keyword>
<evidence type="ECO:0000259" key="2">
    <source>
        <dbReference type="Pfam" id="PF12802"/>
    </source>
</evidence>
<accession>A0A5P9QEM9</accession>
<dbReference type="InterPro" id="IPR000600">
    <property type="entry name" value="ROK"/>
</dbReference>
<evidence type="ECO:0000313" key="3">
    <source>
        <dbReference type="EMBL" id="QFU99729.1"/>
    </source>
</evidence>
<sequence>MTTVSTRGTNLPRMGGFNQAALLEAIRLGAGTCTRADLARKTGLSAQTVTNAVRRLLEAGLVTEEDVKRQPGAGRPGTTLDIVPDSRFAVGVHLDPAAVVVVLLDLAGQVVATRTAPTPESEEPGAALEVVVREIDAVLDGAAVERDRVLGVGLATPGPIDRARGLVLDPPHLTTWHDVPLRDEVARRTGLPTLLDKDVLAVAAAILWFPASGRPTDAAVVYAGTGVAIGIVSGGDIVRGVSGNAGEAGHVSVGRAFGRCACGREGCLGGVLSANAILANAVERGIDLGAGATDAGASETVRADRAVDGLRALAEAGDPAVAPFLHETGAALGSALTTVCELLDLDTVVPSGPVWDRLGPWLEPGLRSVLDAYPMPGHHPLRVLGTAGDGPVAAVGAACLMLDDALTPRPTGLLLRV</sequence>
<dbReference type="Pfam" id="PF00480">
    <property type="entry name" value="ROK"/>
    <property type="match status" value="1"/>
</dbReference>
<protein>
    <submittedName>
        <fullName evidence="3">Glucokinase</fullName>
    </submittedName>
</protein>
<dbReference type="PANTHER" id="PTHR18964:SF149">
    <property type="entry name" value="BIFUNCTIONAL UDP-N-ACETYLGLUCOSAMINE 2-EPIMERASE_N-ACETYLMANNOSAMINE KINASE"/>
    <property type="match status" value="1"/>
</dbReference>
<dbReference type="KEGG" id="lxl:KDY119_03264"/>
<dbReference type="InterPro" id="IPR036390">
    <property type="entry name" value="WH_DNA-bd_sf"/>
</dbReference>
<dbReference type="Pfam" id="PF12802">
    <property type="entry name" value="MarR_2"/>
    <property type="match status" value="1"/>
</dbReference>
<proteinExistence type="inferred from homology"/>